<feature type="transmembrane region" description="Helical" evidence="1">
    <location>
        <begin position="78"/>
        <end position="100"/>
    </location>
</feature>
<feature type="transmembrane region" description="Helical" evidence="1">
    <location>
        <begin position="191"/>
        <end position="213"/>
    </location>
</feature>
<organism evidence="2 3">
    <name type="scientific">Halomonas nitroreducens</name>
    <dbReference type="NCBI Taxonomy" id="447425"/>
    <lineage>
        <taxon>Bacteria</taxon>
        <taxon>Pseudomonadati</taxon>
        <taxon>Pseudomonadota</taxon>
        <taxon>Gammaproteobacteria</taxon>
        <taxon>Oceanospirillales</taxon>
        <taxon>Halomonadaceae</taxon>
        <taxon>Halomonas</taxon>
    </lineage>
</organism>
<proteinExistence type="predicted"/>
<name>A0A3S0HQJ3_9GAMM</name>
<sequence>MTNAHLGHKRYDRSGLKALGCLLLVGTLLAMSLTVAKFADAAALPRLTFLMVAMAIASGCLLLIALPRRGAWRLDRRVLEYAAIAGSLLALPNALGFLAVRHVGAGFISLSFAFPLLVTWLLAVLLRLEPLRGDRLSGVLLGLSGGIVLALSKAGAGGGPLGWSLLVLLMPVALALGNIYRTLRWPAEVPLVYLTALVLAGAALTLLPFSLAMEPGRIGELFASPVGLGLLGFEVAVFTVLYLFFFILQRLAGPVYLSQIGTVAATVGTAVAVLVLGEPAPPNLALAAGLVIAGTLIFQRATASRATPAPAASSSPRP</sequence>
<dbReference type="EMBL" id="RXNS01000018">
    <property type="protein sequence ID" value="RTQ99879.1"/>
    <property type="molecule type" value="Genomic_DNA"/>
</dbReference>
<gene>
    <name evidence="2" type="ORF">EKG36_16740</name>
</gene>
<protein>
    <submittedName>
        <fullName evidence="2">DMT family transporter</fullName>
    </submittedName>
</protein>
<keyword evidence="1" id="KW-0812">Transmembrane</keyword>
<feature type="transmembrane region" description="Helical" evidence="1">
    <location>
        <begin position="46"/>
        <end position="66"/>
    </location>
</feature>
<dbReference type="OrthoDB" id="8688375at2"/>
<feature type="transmembrane region" description="Helical" evidence="1">
    <location>
        <begin position="255"/>
        <end position="276"/>
    </location>
</feature>
<dbReference type="SUPFAM" id="SSF103481">
    <property type="entry name" value="Multidrug resistance efflux transporter EmrE"/>
    <property type="match status" value="1"/>
</dbReference>
<accession>A0A3S0HQJ3</accession>
<keyword evidence="1" id="KW-0472">Membrane</keyword>
<feature type="transmembrane region" description="Helical" evidence="1">
    <location>
        <begin position="161"/>
        <end position="179"/>
    </location>
</feature>
<evidence type="ECO:0000313" key="2">
    <source>
        <dbReference type="EMBL" id="RTQ99879.1"/>
    </source>
</evidence>
<dbReference type="Proteomes" id="UP000267400">
    <property type="component" value="Unassembled WGS sequence"/>
</dbReference>
<dbReference type="RefSeq" id="WP_126486180.1">
    <property type="nucleotide sequence ID" value="NZ_RXNS01000018.1"/>
</dbReference>
<keyword evidence="3" id="KW-1185">Reference proteome</keyword>
<feature type="transmembrane region" description="Helical" evidence="1">
    <location>
        <begin position="282"/>
        <end position="298"/>
    </location>
</feature>
<feature type="transmembrane region" description="Helical" evidence="1">
    <location>
        <begin position="138"/>
        <end position="155"/>
    </location>
</feature>
<evidence type="ECO:0000256" key="1">
    <source>
        <dbReference type="SAM" id="Phobius"/>
    </source>
</evidence>
<comment type="caution">
    <text evidence="2">The sequence shown here is derived from an EMBL/GenBank/DDBJ whole genome shotgun (WGS) entry which is preliminary data.</text>
</comment>
<reference evidence="2 3" key="1">
    <citation type="submission" date="2018-12" db="EMBL/GenBank/DDBJ databases">
        <authorList>
            <person name="Yu L."/>
        </authorList>
    </citation>
    <scope>NUCLEOTIDE SEQUENCE [LARGE SCALE GENOMIC DNA]</scope>
    <source>
        <strain evidence="2 3">11S</strain>
    </source>
</reference>
<keyword evidence="1" id="KW-1133">Transmembrane helix</keyword>
<evidence type="ECO:0000313" key="3">
    <source>
        <dbReference type="Proteomes" id="UP000267400"/>
    </source>
</evidence>
<dbReference type="InterPro" id="IPR037185">
    <property type="entry name" value="EmrE-like"/>
</dbReference>
<feature type="transmembrane region" description="Helical" evidence="1">
    <location>
        <begin position="106"/>
        <end position="126"/>
    </location>
</feature>
<feature type="transmembrane region" description="Helical" evidence="1">
    <location>
        <begin position="225"/>
        <end position="248"/>
    </location>
</feature>
<dbReference type="AlphaFoldDB" id="A0A3S0HQJ3"/>